<proteinExistence type="predicted"/>
<sequence>MENQINSTNHISYELITQKQLPQISSCNAIAIETKNSIVVIAEESRIIIYSFKYHSLKIIKQFKINSGNINTLNFFKHRQNFISGCQNSSIYIWPINMIMTSKYIQKLQANSGSTLCLCISKSEDQVVTGHYQNTIKIWSQIEQNSQEWSCLQNLVDHTGAVYGLSMSDYQNKIISCSNDQQVLVYQFSQHYCKWILQQIIQNDGLRLCFITNDIFVFQPYAANYLSIYVFEVRSQKFINTEIVQIKEGGQFCNEFFPCIYNPKKGIIFTKSSYNLNILNCKLQQDFLFQEQQLIEIILNDAIDFGDEYFCGSISDDGEYLFIWNNELKEISIRKYKEE</sequence>
<dbReference type="InterPro" id="IPR001680">
    <property type="entry name" value="WD40_rpt"/>
</dbReference>
<organism evidence="1 2">
    <name type="scientific">Paramecium primaurelia</name>
    <dbReference type="NCBI Taxonomy" id="5886"/>
    <lineage>
        <taxon>Eukaryota</taxon>
        <taxon>Sar</taxon>
        <taxon>Alveolata</taxon>
        <taxon>Ciliophora</taxon>
        <taxon>Intramacronucleata</taxon>
        <taxon>Oligohymenophorea</taxon>
        <taxon>Peniculida</taxon>
        <taxon>Parameciidae</taxon>
        <taxon>Paramecium</taxon>
    </lineage>
</organism>
<dbReference type="Proteomes" id="UP000688137">
    <property type="component" value="Unassembled WGS sequence"/>
</dbReference>
<dbReference type="AlphaFoldDB" id="A0A8S1NN95"/>
<dbReference type="GO" id="GO:0097361">
    <property type="term" value="C:cytosolic [4Fe-4S] assembly targeting complex"/>
    <property type="evidence" value="ECO:0007669"/>
    <property type="project" value="TreeGrafter"/>
</dbReference>
<gene>
    <name evidence="1" type="ORF">PPRIM_AZ9-3.1.T0970002</name>
</gene>
<dbReference type="OMA" id="CQNSSIY"/>
<dbReference type="SMART" id="SM00320">
    <property type="entry name" value="WD40"/>
    <property type="match status" value="3"/>
</dbReference>
<keyword evidence="2" id="KW-1185">Reference proteome</keyword>
<evidence type="ECO:0000313" key="2">
    <source>
        <dbReference type="Proteomes" id="UP000688137"/>
    </source>
</evidence>
<evidence type="ECO:0000313" key="1">
    <source>
        <dbReference type="EMBL" id="CAD8094727.1"/>
    </source>
</evidence>
<comment type="caution">
    <text evidence="1">The sequence shown here is derived from an EMBL/GenBank/DDBJ whole genome shotgun (WGS) entry which is preliminary data.</text>
</comment>
<protein>
    <submittedName>
        <fullName evidence="1">Uncharacterized protein</fullName>
    </submittedName>
</protein>
<dbReference type="PANTHER" id="PTHR19920:SF0">
    <property type="entry name" value="CYTOSOLIC IRON-SULFUR PROTEIN ASSEMBLY PROTEIN CIAO1-RELATED"/>
    <property type="match status" value="1"/>
</dbReference>
<reference evidence="1" key="1">
    <citation type="submission" date="2021-01" db="EMBL/GenBank/DDBJ databases">
        <authorList>
            <consortium name="Genoscope - CEA"/>
            <person name="William W."/>
        </authorList>
    </citation>
    <scope>NUCLEOTIDE SEQUENCE</scope>
</reference>
<name>A0A8S1NN95_PARPR</name>
<dbReference type="Pfam" id="PF00400">
    <property type="entry name" value="WD40"/>
    <property type="match status" value="3"/>
</dbReference>
<dbReference type="GO" id="GO:0016226">
    <property type="term" value="P:iron-sulfur cluster assembly"/>
    <property type="evidence" value="ECO:0007669"/>
    <property type="project" value="TreeGrafter"/>
</dbReference>
<dbReference type="EMBL" id="CAJJDM010000100">
    <property type="protein sequence ID" value="CAD8094727.1"/>
    <property type="molecule type" value="Genomic_DNA"/>
</dbReference>
<dbReference type="PANTHER" id="PTHR19920">
    <property type="entry name" value="WD40 PROTEIN CIAO1"/>
    <property type="match status" value="1"/>
</dbReference>
<accession>A0A8S1NN95</accession>